<dbReference type="RefSeq" id="WP_207701577.1">
    <property type="nucleotide sequence ID" value="NZ_JAFREL020000001.1"/>
</dbReference>
<feature type="domain" description="Methyltransferase" evidence="1">
    <location>
        <begin position="54"/>
        <end position="176"/>
    </location>
</feature>
<protein>
    <recommendedName>
        <fullName evidence="1">Methyltransferase domain-containing protein</fullName>
    </recommendedName>
</protein>
<comment type="caution">
    <text evidence="2">The sequence shown here is derived from an EMBL/GenBank/DDBJ whole genome shotgun (WGS) entry which is preliminary data.</text>
</comment>
<evidence type="ECO:0000313" key="3">
    <source>
        <dbReference type="Proteomes" id="UP000664357"/>
    </source>
</evidence>
<dbReference type="SUPFAM" id="SSF53335">
    <property type="entry name" value="S-adenosyl-L-methionine-dependent methyltransferases"/>
    <property type="match status" value="1"/>
</dbReference>
<dbReference type="InterPro" id="IPR025714">
    <property type="entry name" value="Methyltranfer_dom"/>
</dbReference>
<evidence type="ECO:0000313" key="2">
    <source>
        <dbReference type="EMBL" id="MEO1768627.1"/>
    </source>
</evidence>
<dbReference type="Pfam" id="PF13847">
    <property type="entry name" value="Methyltransf_31"/>
    <property type="match status" value="1"/>
</dbReference>
<reference evidence="2 3" key="1">
    <citation type="submission" date="2024-02" db="EMBL/GenBank/DDBJ databases">
        <title>The Genome Sequence of Enterococcus sp. DIV0159.</title>
        <authorList>
            <person name="Earl A."/>
            <person name="Manson A."/>
            <person name="Gilmore M."/>
            <person name="Sanders J."/>
            <person name="Shea T."/>
            <person name="Howe W."/>
            <person name="Livny J."/>
            <person name="Cuomo C."/>
            <person name="Neafsey D."/>
            <person name="Birren B."/>
        </authorList>
    </citation>
    <scope>NUCLEOTIDE SEQUENCE [LARGE SCALE GENOMIC DNA]</scope>
    <source>
        <strain evidence="2 3">665A</strain>
    </source>
</reference>
<organism evidence="2 3">
    <name type="scientific">Candidatus Enterococcus ferrettii</name>
    <dbReference type="NCBI Taxonomy" id="2815324"/>
    <lineage>
        <taxon>Bacteria</taxon>
        <taxon>Bacillati</taxon>
        <taxon>Bacillota</taxon>
        <taxon>Bacilli</taxon>
        <taxon>Lactobacillales</taxon>
        <taxon>Enterococcaceae</taxon>
        <taxon>Enterococcus</taxon>
    </lineage>
</organism>
<dbReference type="PANTHER" id="PTHR43861">
    <property type="entry name" value="TRANS-ACONITATE 2-METHYLTRANSFERASE-RELATED"/>
    <property type="match status" value="1"/>
</dbReference>
<evidence type="ECO:0000259" key="1">
    <source>
        <dbReference type="Pfam" id="PF13847"/>
    </source>
</evidence>
<keyword evidence="3" id="KW-1185">Reference proteome</keyword>
<dbReference type="Gene3D" id="3.40.50.150">
    <property type="entry name" value="Vaccinia Virus protein VP39"/>
    <property type="match status" value="1"/>
</dbReference>
<name>A0ABV0ELF7_9ENTE</name>
<accession>A0ABV0ELF7</accession>
<dbReference type="EMBL" id="JAFREL020000001">
    <property type="protein sequence ID" value="MEO1768627.1"/>
    <property type="molecule type" value="Genomic_DNA"/>
</dbReference>
<dbReference type="CDD" id="cd02440">
    <property type="entry name" value="AdoMet_MTases"/>
    <property type="match status" value="1"/>
</dbReference>
<sequence length="261" mass="29465">MKEQDVNEKLASSLTAETTDLLPYLGYLLQDLWELGSVPSIMQALIEENIRTTPQTKVIDLGCGKGAVAITLAEALNLQIKGIDLLPEFVKDAKEKSAEYQVADRCEFAVGDLNEVVKNERDYDIAVFGAVGDVLGEPLVMLQQLRKVIKDQGFLLIDDGYLVGNAENIRYQNYEYLTLVQWKETFRQAGFKVIAMQVVDTDNEKEMNDRNNQSIRKRAEELSGKFPEKRKLFMSYVQSQENETEDIATDVVGATWLLQAE</sequence>
<dbReference type="InterPro" id="IPR029063">
    <property type="entry name" value="SAM-dependent_MTases_sf"/>
</dbReference>
<gene>
    <name evidence="2" type="ORF">JZO67_000566</name>
</gene>
<proteinExistence type="predicted"/>
<dbReference type="Proteomes" id="UP000664357">
    <property type="component" value="Unassembled WGS sequence"/>
</dbReference>